<keyword evidence="2" id="KW-1185">Reference proteome</keyword>
<gene>
    <name evidence="1" type="ORF">SAMN05421543_104206</name>
</gene>
<sequence length="32" mass="3378">MKAAVVTVGVPLAIWSVRAGAKQLHTVMVEKS</sequence>
<organism evidence="1 2">
    <name type="scientific">Alicyclobacillus macrosporangiidus</name>
    <dbReference type="NCBI Taxonomy" id="392015"/>
    <lineage>
        <taxon>Bacteria</taxon>
        <taxon>Bacillati</taxon>
        <taxon>Bacillota</taxon>
        <taxon>Bacilli</taxon>
        <taxon>Bacillales</taxon>
        <taxon>Alicyclobacillaceae</taxon>
        <taxon>Alicyclobacillus</taxon>
    </lineage>
</organism>
<dbReference type="EMBL" id="FPBV01000004">
    <property type="protein sequence ID" value="SFU60360.1"/>
    <property type="molecule type" value="Genomic_DNA"/>
</dbReference>
<dbReference type="Proteomes" id="UP000183508">
    <property type="component" value="Unassembled WGS sequence"/>
</dbReference>
<dbReference type="STRING" id="392015.SAMN05421543_104206"/>
<dbReference type="AlphaFoldDB" id="A0A1I7HHX2"/>
<reference evidence="2" key="1">
    <citation type="submission" date="2016-10" db="EMBL/GenBank/DDBJ databases">
        <authorList>
            <person name="Varghese N."/>
        </authorList>
    </citation>
    <scope>NUCLEOTIDE SEQUENCE [LARGE SCALE GENOMIC DNA]</scope>
    <source>
        <strain evidence="2">DSM 17980</strain>
    </source>
</reference>
<evidence type="ECO:0000313" key="1">
    <source>
        <dbReference type="EMBL" id="SFU60360.1"/>
    </source>
</evidence>
<accession>A0A1I7HHX2</accession>
<proteinExistence type="predicted"/>
<protein>
    <submittedName>
        <fullName evidence="1">Uncharacterized protein</fullName>
    </submittedName>
</protein>
<name>A0A1I7HHX2_9BACL</name>
<evidence type="ECO:0000313" key="2">
    <source>
        <dbReference type="Proteomes" id="UP000183508"/>
    </source>
</evidence>